<keyword evidence="1" id="KW-1133">Transmembrane helix</keyword>
<evidence type="ECO:0000256" key="1">
    <source>
        <dbReference type="SAM" id="Phobius"/>
    </source>
</evidence>
<keyword evidence="2" id="KW-0732">Signal</keyword>
<dbReference type="RefSeq" id="WP_309690493.1">
    <property type="nucleotide sequence ID" value="NZ_JAVIZQ010000001.1"/>
</dbReference>
<protein>
    <recommendedName>
        <fullName evidence="5">Gram-positive cocci surface proteins LPxTG domain-containing protein</fullName>
    </recommendedName>
</protein>
<reference evidence="3 4" key="1">
    <citation type="submission" date="2023-08" db="EMBL/GenBank/DDBJ databases">
        <title>Functional and genomic diversity of the sorghum phyllosphere microbiome.</title>
        <authorList>
            <person name="Shade A."/>
        </authorList>
    </citation>
    <scope>NUCLEOTIDE SEQUENCE [LARGE SCALE GENOMIC DNA]</scope>
    <source>
        <strain evidence="3 4">SORGH_AS_0445</strain>
    </source>
</reference>
<dbReference type="Proteomes" id="UP001249291">
    <property type="component" value="Unassembled WGS sequence"/>
</dbReference>
<sequence length="213" mass="21053">MNRRAAGATGVSAIVAGLLMAAGPAWAATSTQVVQGEVLRVVSVADWDAASSLVPGKPVQWDVTVSAEAPDPGTVAVGISASGGAALVIDVLRCAQEWDESGCSGGPLELETGWSIPRDGVEVPLIEMADTQVAHLRLVIALNGDDGGSTQVRVHARGAGESATIGPDGGLATTGPAPLAPWAIGGALALVAGGAALSAVRRRGASHSTESGP</sequence>
<keyword evidence="1" id="KW-0472">Membrane</keyword>
<feature type="signal peptide" evidence="2">
    <location>
        <begin position="1"/>
        <end position="27"/>
    </location>
</feature>
<keyword evidence="4" id="KW-1185">Reference proteome</keyword>
<feature type="transmembrane region" description="Helical" evidence="1">
    <location>
        <begin position="179"/>
        <end position="200"/>
    </location>
</feature>
<evidence type="ECO:0008006" key="5">
    <source>
        <dbReference type="Google" id="ProtNLM"/>
    </source>
</evidence>
<evidence type="ECO:0000313" key="3">
    <source>
        <dbReference type="EMBL" id="MDR6142514.1"/>
    </source>
</evidence>
<comment type="caution">
    <text evidence="3">The sequence shown here is derived from an EMBL/GenBank/DDBJ whole genome shotgun (WGS) entry which is preliminary data.</text>
</comment>
<name>A0ABU1HT60_9MICO</name>
<organism evidence="3 4">
    <name type="scientific">Microbacterium foliorum</name>
    <dbReference type="NCBI Taxonomy" id="104336"/>
    <lineage>
        <taxon>Bacteria</taxon>
        <taxon>Bacillati</taxon>
        <taxon>Actinomycetota</taxon>
        <taxon>Actinomycetes</taxon>
        <taxon>Micrococcales</taxon>
        <taxon>Microbacteriaceae</taxon>
        <taxon>Microbacterium</taxon>
    </lineage>
</organism>
<dbReference type="EMBL" id="JAVIZQ010000001">
    <property type="protein sequence ID" value="MDR6142514.1"/>
    <property type="molecule type" value="Genomic_DNA"/>
</dbReference>
<gene>
    <name evidence="3" type="ORF">QE375_002068</name>
</gene>
<accession>A0ABU1HT60</accession>
<feature type="chain" id="PRO_5046157070" description="Gram-positive cocci surface proteins LPxTG domain-containing protein" evidence="2">
    <location>
        <begin position="28"/>
        <end position="213"/>
    </location>
</feature>
<evidence type="ECO:0000313" key="4">
    <source>
        <dbReference type="Proteomes" id="UP001249291"/>
    </source>
</evidence>
<keyword evidence="1" id="KW-0812">Transmembrane</keyword>
<evidence type="ECO:0000256" key="2">
    <source>
        <dbReference type="SAM" id="SignalP"/>
    </source>
</evidence>
<proteinExistence type="predicted"/>